<protein>
    <recommendedName>
        <fullName evidence="3">RING-type E3 ubiquitin transferase</fullName>
        <ecNumber evidence="3">2.3.2.27</ecNumber>
    </recommendedName>
</protein>
<evidence type="ECO:0000256" key="2">
    <source>
        <dbReference type="ARBA" id="ARBA00004374"/>
    </source>
</evidence>
<dbReference type="Gene3D" id="3.30.40.10">
    <property type="entry name" value="Zinc/RING finger domain, C3HC4 (zinc finger)"/>
    <property type="match status" value="1"/>
</dbReference>
<dbReference type="Pfam" id="PF13920">
    <property type="entry name" value="zf-C3HC4_3"/>
    <property type="match status" value="1"/>
</dbReference>
<dbReference type="Proteomes" id="UP001642540">
    <property type="component" value="Unassembled WGS sequence"/>
</dbReference>
<dbReference type="InterPro" id="IPR022170">
    <property type="entry name" value="MUL1-like"/>
</dbReference>
<proteinExistence type="predicted"/>
<evidence type="ECO:0000256" key="13">
    <source>
        <dbReference type="ARBA" id="ARBA00023136"/>
    </source>
</evidence>
<comment type="catalytic activity">
    <reaction evidence="1">
        <text>S-ubiquitinyl-[E2 ubiquitin-conjugating enzyme]-L-cysteine + [acceptor protein]-L-lysine = [E2 ubiquitin-conjugating enzyme]-L-cysteine + N(6)-ubiquitinyl-[acceptor protein]-L-lysine.</text>
        <dbReference type="EC" id="2.3.2.27"/>
    </reaction>
</comment>
<keyword evidence="11 15" id="KW-1133">Transmembrane helix</keyword>
<comment type="caution">
    <text evidence="17">The sequence shown here is derived from an EMBL/GenBank/DDBJ whole genome shotgun (WGS) entry which is preliminary data.</text>
</comment>
<keyword evidence="18" id="KW-1185">Reference proteome</keyword>
<evidence type="ECO:0000256" key="14">
    <source>
        <dbReference type="PROSITE-ProRule" id="PRU00175"/>
    </source>
</evidence>
<keyword evidence="12" id="KW-0496">Mitochondrion</keyword>
<keyword evidence="4" id="KW-0808">Transferase</keyword>
<comment type="subcellular location">
    <subcellularLocation>
        <location evidence="2">Mitochondrion outer membrane</location>
        <topology evidence="2">Multi-pass membrane protein</topology>
    </subcellularLocation>
</comment>
<feature type="transmembrane region" description="Helical" evidence="15">
    <location>
        <begin position="528"/>
        <end position="546"/>
    </location>
</feature>
<evidence type="ECO:0000256" key="11">
    <source>
        <dbReference type="ARBA" id="ARBA00022989"/>
    </source>
</evidence>
<evidence type="ECO:0000313" key="17">
    <source>
        <dbReference type="EMBL" id="CAL8118599.1"/>
    </source>
</evidence>
<dbReference type="EC" id="2.3.2.27" evidence="3"/>
<dbReference type="EMBL" id="CAXLJM020000057">
    <property type="protein sequence ID" value="CAL8118599.1"/>
    <property type="molecule type" value="Genomic_DNA"/>
</dbReference>
<keyword evidence="8" id="KW-0833">Ubl conjugation pathway</keyword>
<evidence type="ECO:0000259" key="16">
    <source>
        <dbReference type="PROSITE" id="PS50089"/>
    </source>
</evidence>
<keyword evidence="5 15" id="KW-0812">Transmembrane</keyword>
<gene>
    <name evidence="17" type="ORF">ODALV1_LOCUS18205</name>
</gene>
<reference evidence="17 18" key="1">
    <citation type="submission" date="2024-08" db="EMBL/GenBank/DDBJ databases">
        <authorList>
            <person name="Cucini C."/>
            <person name="Frati F."/>
        </authorList>
    </citation>
    <scope>NUCLEOTIDE SEQUENCE [LARGE SCALE GENOMIC DNA]</scope>
</reference>
<dbReference type="PANTHER" id="PTHR12183:SF32">
    <property type="entry name" value="MITOCHONDRIAL E3 UBIQUITIN PROTEIN LIGASE 1"/>
    <property type="match status" value="1"/>
</dbReference>
<dbReference type="InterPro" id="IPR001841">
    <property type="entry name" value="Znf_RING"/>
</dbReference>
<evidence type="ECO:0000256" key="4">
    <source>
        <dbReference type="ARBA" id="ARBA00022679"/>
    </source>
</evidence>
<keyword evidence="13 15" id="KW-0472">Membrane</keyword>
<evidence type="ECO:0000256" key="5">
    <source>
        <dbReference type="ARBA" id="ARBA00022692"/>
    </source>
</evidence>
<evidence type="ECO:0000256" key="12">
    <source>
        <dbReference type="ARBA" id="ARBA00023128"/>
    </source>
</evidence>
<evidence type="ECO:0000256" key="1">
    <source>
        <dbReference type="ARBA" id="ARBA00000900"/>
    </source>
</evidence>
<evidence type="ECO:0000256" key="10">
    <source>
        <dbReference type="ARBA" id="ARBA00022833"/>
    </source>
</evidence>
<organism evidence="17 18">
    <name type="scientific">Orchesella dallaii</name>
    <dbReference type="NCBI Taxonomy" id="48710"/>
    <lineage>
        <taxon>Eukaryota</taxon>
        <taxon>Metazoa</taxon>
        <taxon>Ecdysozoa</taxon>
        <taxon>Arthropoda</taxon>
        <taxon>Hexapoda</taxon>
        <taxon>Collembola</taxon>
        <taxon>Entomobryomorpha</taxon>
        <taxon>Entomobryoidea</taxon>
        <taxon>Orchesellidae</taxon>
        <taxon>Orchesellinae</taxon>
        <taxon>Orchesella</taxon>
    </lineage>
</organism>
<accession>A0ABP1R3V5</accession>
<evidence type="ECO:0000256" key="9">
    <source>
        <dbReference type="ARBA" id="ARBA00022787"/>
    </source>
</evidence>
<sequence>MMWTSFHEYVVLGVDSLLVSLLYAVYRRRDQVIKNIAEAPAIAVGSDLQSLFEERGELHSSGTESVLPYVVVRGRVKELSQTIESSSGLKGVLQVVTLNEHSFRRHAFNHWGDNVRTIHQAHNSVPFAITNIHDGDKRTLVEVENPFDANAENLLLTVSTNFTPSNSSVASTVMGFFTGVAVRGVEKTEEFLPVDTIVTGIGQLVKDSKGRVKIVEPSGDSPRPYILSTLPVESIIKRMESRNTMYKMATFVLFSVGVIIAARRFHEWWRLRQLAKMRENILKQRSKIDLEGLSTCQTCTVCLVNPREVILLNCGHEAPVLDVGTDLTSLLNVYPNQTLPYAAIRGRITEVRDGDSIESSTGAKGVLQIVTLHEITAKRFGDVWDTANTRPVHETRNSVPFALSSITNLSSSSSPQISVQVEKPFESIWENLLLSSASAFTPTNSSLDVALLGGIGNGRILGVRKTERFLPLGSIVTGIGQIVKDAEGNITLQQRLDGEDASYPYMLTTLSIEDLVRKLEVRKNFQRILIGTTISVGLILLSRRFLSWRNDYKMRKLREMILKERRNLNLDNLCKCQTCLVCLVNPREVILLNCGHVCVCADCVLKVNGCCPICREQISSTKKAYIA</sequence>
<keyword evidence="10" id="KW-0862">Zinc</keyword>
<dbReference type="InterPro" id="IPR051652">
    <property type="entry name" value="MDM2_MDM4_MUL1"/>
</dbReference>
<evidence type="ECO:0000256" key="7">
    <source>
        <dbReference type="ARBA" id="ARBA00022771"/>
    </source>
</evidence>
<evidence type="ECO:0000256" key="3">
    <source>
        <dbReference type="ARBA" id="ARBA00012483"/>
    </source>
</evidence>
<feature type="domain" description="RING-type" evidence="16">
    <location>
        <begin position="576"/>
        <end position="615"/>
    </location>
</feature>
<keyword evidence="9" id="KW-1000">Mitochondrion outer membrane</keyword>
<evidence type="ECO:0000256" key="6">
    <source>
        <dbReference type="ARBA" id="ARBA00022723"/>
    </source>
</evidence>
<evidence type="ECO:0000256" key="15">
    <source>
        <dbReference type="SAM" id="Phobius"/>
    </source>
</evidence>
<dbReference type="PROSITE" id="PS50089">
    <property type="entry name" value="ZF_RING_2"/>
    <property type="match status" value="1"/>
</dbReference>
<dbReference type="Pfam" id="PF12483">
    <property type="entry name" value="GIDE"/>
    <property type="match status" value="2"/>
</dbReference>
<feature type="transmembrane region" description="Helical" evidence="15">
    <location>
        <begin position="244"/>
        <end position="262"/>
    </location>
</feature>
<dbReference type="PANTHER" id="PTHR12183">
    <property type="entry name" value="MITOCHONDRIAL UBIQUITIN LIGASE ACTIVATOR OF NFKB 1"/>
    <property type="match status" value="1"/>
</dbReference>
<evidence type="ECO:0000313" key="18">
    <source>
        <dbReference type="Proteomes" id="UP001642540"/>
    </source>
</evidence>
<dbReference type="InterPro" id="IPR013083">
    <property type="entry name" value="Znf_RING/FYVE/PHD"/>
</dbReference>
<keyword evidence="6" id="KW-0479">Metal-binding</keyword>
<keyword evidence="7 14" id="KW-0863">Zinc-finger</keyword>
<name>A0ABP1R3V5_9HEXA</name>
<dbReference type="SUPFAM" id="SSF57850">
    <property type="entry name" value="RING/U-box"/>
    <property type="match status" value="1"/>
</dbReference>
<feature type="transmembrane region" description="Helical" evidence="15">
    <location>
        <begin position="6"/>
        <end position="26"/>
    </location>
</feature>
<evidence type="ECO:0000256" key="8">
    <source>
        <dbReference type="ARBA" id="ARBA00022786"/>
    </source>
</evidence>